<reference evidence="3 4" key="1">
    <citation type="submission" date="2016-11" db="EMBL/GenBank/DDBJ databases">
        <authorList>
            <person name="Jaros S."/>
            <person name="Januszkiewicz K."/>
            <person name="Wedrychowicz H."/>
        </authorList>
    </citation>
    <scope>NUCLEOTIDE SEQUENCE [LARGE SCALE GENOMIC DNA]</scope>
    <source>
        <strain evidence="3 4">DSM 24574</strain>
    </source>
</reference>
<dbReference type="AlphaFoldDB" id="A0A1M5NG94"/>
<evidence type="ECO:0000313" key="4">
    <source>
        <dbReference type="Proteomes" id="UP000184212"/>
    </source>
</evidence>
<dbReference type="Proteomes" id="UP000184212">
    <property type="component" value="Unassembled WGS sequence"/>
</dbReference>
<proteinExistence type="predicted"/>
<dbReference type="STRING" id="947013.SAMN04488109_2305"/>
<evidence type="ECO:0000313" key="3">
    <source>
        <dbReference type="EMBL" id="SHG88249.1"/>
    </source>
</evidence>
<dbReference type="Pfam" id="PF13478">
    <property type="entry name" value="XdhC_C"/>
    <property type="match status" value="1"/>
</dbReference>
<keyword evidence="4" id="KW-1185">Reference proteome</keyword>
<accession>A0A1M5NG94</accession>
<sequence>MKEFRAILDACKKVDFVERRAALATVVKVRGSSYRSPGARMLITDDGRWVGSISGGCLEGDALRKARQVMTDRIPLTVTYDTSEESNQNLGIGLGCNGIIDVLIEPVDPADEKNPVGFYEQIVALQVPVTLATIFAAEDATLVGKKLLLSDDGRKLHNFFDGALEAVVTPHLQKLFESKKSQAMTFDVQGKAVEVFTELIQPSTSLILFGGGFDARPVTQLAKSLGWEVTVTDECVAHIAPLFFPNADKLSLCQRDFVDRDFVITPYTACVLMSHNYTYDRDVLRKLLRTETPYIGILGPRKRFDKMLVEFEKEGLTLTPEDFHRIHSPIGLDIGAEAPDEIAVSIVAEIQGKFTNRSGGFLKYRQGPIHHRDAASDQVFKQVYLNTPDDAKKTATRP</sequence>
<evidence type="ECO:0000259" key="2">
    <source>
        <dbReference type="Pfam" id="PF13478"/>
    </source>
</evidence>
<protein>
    <submittedName>
        <fullName evidence="3">Xanthine and CO dehydrogenase maturation factor, XdhC/CoxF family</fullName>
    </submittedName>
</protein>
<dbReference type="InterPro" id="IPR003777">
    <property type="entry name" value="XdhC_CoxI"/>
</dbReference>
<evidence type="ECO:0000259" key="1">
    <source>
        <dbReference type="Pfam" id="PF02625"/>
    </source>
</evidence>
<dbReference type="InterPro" id="IPR052698">
    <property type="entry name" value="MoCofactor_Util/Proc"/>
</dbReference>
<name>A0A1M5NG94_9BACT</name>
<dbReference type="EMBL" id="FQWQ01000001">
    <property type="protein sequence ID" value="SHG88249.1"/>
    <property type="molecule type" value="Genomic_DNA"/>
</dbReference>
<dbReference type="Pfam" id="PF02625">
    <property type="entry name" value="XdhC_CoxI"/>
    <property type="match status" value="1"/>
</dbReference>
<dbReference type="RefSeq" id="WP_073133781.1">
    <property type="nucleotide sequence ID" value="NZ_FQWQ01000001.1"/>
</dbReference>
<dbReference type="Gene3D" id="3.40.50.720">
    <property type="entry name" value="NAD(P)-binding Rossmann-like Domain"/>
    <property type="match status" value="1"/>
</dbReference>
<gene>
    <name evidence="3" type="ORF">SAMN04488109_2305</name>
</gene>
<dbReference type="PANTHER" id="PTHR30388">
    <property type="entry name" value="ALDEHYDE OXIDOREDUCTASE MOLYBDENUM COFACTOR ASSEMBLY PROTEIN"/>
    <property type="match status" value="1"/>
</dbReference>
<organism evidence="3 4">
    <name type="scientific">Chryseolinea serpens</name>
    <dbReference type="NCBI Taxonomy" id="947013"/>
    <lineage>
        <taxon>Bacteria</taxon>
        <taxon>Pseudomonadati</taxon>
        <taxon>Bacteroidota</taxon>
        <taxon>Cytophagia</taxon>
        <taxon>Cytophagales</taxon>
        <taxon>Fulvivirgaceae</taxon>
        <taxon>Chryseolinea</taxon>
    </lineage>
</organism>
<dbReference type="PANTHER" id="PTHR30388:SF6">
    <property type="entry name" value="XANTHINE DEHYDROGENASE SUBUNIT A-RELATED"/>
    <property type="match status" value="1"/>
</dbReference>
<feature type="domain" description="XdhC- CoxI" evidence="1">
    <location>
        <begin position="19"/>
        <end position="81"/>
    </location>
</feature>
<feature type="domain" description="XdhC Rossmann" evidence="2">
    <location>
        <begin position="206"/>
        <end position="350"/>
    </location>
</feature>
<dbReference type="OrthoDB" id="9773039at2"/>
<dbReference type="InterPro" id="IPR027051">
    <property type="entry name" value="XdhC_Rossmann_dom"/>
</dbReference>